<dbReference type="FunFam" id="3.40.50.10380:FF:000003">
    <property type="entry name" value="NADP-dependent malic enzyme"/>
    <property type="match status" value="1"/>
</dbReference>
<dbReference type="InterPro" id="IPR042112">
    <property type="entry name" value="P_AcTrfase_dom2"/>
</dbReference>
<dbReference type="InterPro" id="IPR012188">
    <property type="entry name" value="ME_PTA"/>
</dbReference>
<dbReference type="SMART" id="SM00919">
    <property type="entry name" value="Malic_M"/>
    <property type="match status" value="1"/>
</dbReference>
<dbReference type="SUPFAM" id="SSF53223">
    <property type="entry name" value="Aminoacid dehydrogenase-like, N-terminal domain"/>
    <property type="match status" value="1"/>
</dbReference>
<evidence type="ECO:0000256" key="1">
    <source>
        <dbReference type="ARBA" id="ARBA00001936"/>
    </source>
</evidence>
<dbReference type="InterPro" id="IPR036291">
    <property type="entry name" value="NAD(P)-bd_dom_sf"/>
</dbReference>
<name>A0A8E0KK96_9CAUL</name>
<evidence type="ECO:0000256" key="10">
    <source>
        <dbReference type="PIRSR" id="PIRSR036684-3"/>
    </source>
</evidence>
<evidence type="ECO:0000313" key="15">
    <source>
        <dbReference type="Proteomes" id="UP000016569"/>
    </source>
</evidence>
<keyword evidence="15" id="KW-1185">Reference proteome</keyword>
<feature type="binding site" evidence="10">
    <location>
        <position position="292"/>
    </location>
    <ligand>
        <name>a divalent metal cation</name>
        <dbReference type="ChEBI" id="CHEBI:60240"/>
    </ligand>
</feature>
<comment type="similarity">
    <text evidence="3">In the N-terminal section; belongs to the malic enzymes family.</text>
</comment>
<dbReference type="InterPro" id="IPR012301">
    <property type="entry name" value="Malic_N_dom"/>
</dbReference>
<dbReference type="GO" id="GO:0004470">
    <property type="term" value="F:malic enzyme activity"/>
    <property type="evidence" value="ECO:0007669"/>
    <property type="project" value="InterPro"/>
</dbReference>
<feature type="compositionally biased region" description="Pro residues" evidence="11">
    <location>
        <begin position="804"/>
        <end position="813"/>
    </location>
</feature>
<dbReference type="Proteomes" id="UP000016569">
    <property type="component" value="Unassembled WGS sequence"/>
</dbReference>
<dbReference type="SUPFAM" id="SSF51735">
    <property type="entry name" value="NAD(P)-binding Rossmann-fold domains"/>
    <property type="match status" value="1"/>
</dbReference>
<comment type="caution">
    <text evidence="14">The sequence shown here is derived from an EMBL/GenBank/DDBJ whole genome shotgun (WGS) entry which is preliminary data.</text>
</comment>
<dbReference type="GO" id="GO:0016616">
    <property type="term" value="F:oxidoreductase activity, acting on the CH-OH group of donors, NAD or NADP as acceptor"/>
    <property type="evidence" value="ECO:0007669"/>
    <property type="project" value="InterPro"/>
</dbReference>
<evidence type="ECO:0000256" key="5">
    <source>
        <dbReference type="ARBA" id="ARBA00022723"/>
    </source>
</evidence>
<dbReference type="GO" id="GO:0006108">
    <property type="term" value="P:malate metabolic process"/>
    <property type="evidence" value="ECO:0007669"/>
    <property type="project" value="InterPro"/>
</dbReference>
<feature type="binding site" evidence="10">
    <location>
        <begin position="82"/>
        <end position="89"/>
    </location>
    <ligand>
        <name>NADP(+)</name>
        <dbReference type="ChEBI" id="CHEBI:58349"/>
    </ligand>
</feature>
<dbReference type="InterPro" id="IPR002505">
    <property type="entry name" value="PTA_PTB"/>
</dbReference>
<evidence type="ECO:0000256" key="11">
    <source>
        <dbReference type="SAM" id="MobiDB-lite"/>
    </source>
</evidence>
<dbReference type="PROSITE" id="PS00331">
    <property type="entry name" value="MALIC_ENZYMES"/>
    <property type="match status" value="1"/>
</dbReference>
<evidence type="ECO:0000256" key="2">
    <source>
        <dbReference type="ARBA" id="ARBA00001946"/>
    </source>
</evidence>
<dbReference type="InterPro" id="IPR042113">
    <property type="entry name" value="P_AcTrfase_dom1"/>
</dbReference>
<evidence type="ECO:0000256" key="3">
    <source>
        <dbReference type="ARBA" id="ARBA00007686"/>
    </source>
</evidence>
<dbReference type="SUPFAM" id="SSF53659">
    <property type="entry name" value="Isocitrate/Isopropylmalate dehydrogenase-like"/>
    <property type="match status" value="1"/>
</dbReference>
<dbReference type="Gene3D" id="3.40.50.720">
    <property type="entry name" value="NAD(P)-binding Rossmann-like Domain"/>
    <property type="match status" value="1"/>
</dbReference>
<dbReference type="CDD" id="cd05311">
    <property type="entry name" value="NAD_bind_2_malic_enz"/>
    <property type="match status" value="1"/>
</dbReference>
<evidence type="ECO:0000259" key="12">
    <source>
        <dbReference type="SMART" id="SM00919"/>
    </source>
</evidence>
<dbReference type="Gene3D" id="3.40.50.10950">
    <property type="match status" value="1"/>
</dbReference>
<accession>A0A8E0KK96</accession>
<organism evidence="14 15">
    <name type="scientific">Brevundimonas abyssalis TAR-001</name>
    <dbReference type="NCBI Taxonomy" id="1391729"/>
    <lineage>
        <taxon>Bacteria</taxon>
        <taxon>Pseudomonadati</taxon>
        <taxon>Pseudomonadota</taxon>
        <taxon>Alphaproteobacteria</taxon>
        <taxon>Caulobacterales</taxon>
        <taxon>Caulobacteraceae</taxon>
        <taxon>Brevundimonas</taxon>
    </lineage>
</organism>
<keyword evidence="10" id="KW-0521">NADP</keyword>
<feature type="binding site" evidence="10">
    <location>
        <position position="168"/>
    </location>
    <ligand>
        <name>a divalent metal cation</name>
        <dbReference type="ChEBI" id="CHEBI:60240"/>
    </ligand>
</feature>
<dbReference type="EMBL" id="BATC01000002">
    <property type="protein sequence ID" value="GAD57992.1"/>
    <property type="molecule type" value="Genomic_DNA"/>
</dbReference>
<feature type="binding site" evidence="9">
    <location>
        <position position="142"/>
    </location>
    <ligand>
        <name>a divalent metal cation</name>
        <dbReference type="ChEBI" id="CHEBI:60240"/>
    </ligand>
</feature>
<feature type="compositionally biased region" description="Basic residues" evidence="11">
    <location>
        <begin position="779"/>
        <end position="802"/>
    </location>
</feature>
<feature type="domain" description="Malic enzyme NAD-binding" evidence="12">
    <location>
        <begin position="169"/>
        <end position="405"/>
    </location>
</feature>
<feature type="binding site" evidence="9">
    <location>
        <position position="143"/>
    </location>
    <ligand>
        <name>a divalent metal cation</name>
        <dbReference type="ChEBI" id="CHEBI:60240"/>
    </ligand>
</feature>
<dbReference type="InterPro" id="IPR051674">
    <property type="entry name" value="Malate_Decarboxylase"/>
</dbReference>
<feature type="region of interest" description="Disordered" evidence="11">
    <location>
        <begin position="759"/>
        <end position="813"/>
    </location>
</feature>
<dbReference type="PANTHER" id="PTHR43237">
    <property type="entry name" value="NADP-DEPENDENT MALIC ENZYME"/>
    <property type="match status" value="1"/>
</dbReference>
<evidence type="ECO:0000259" key="13">
    <source>
        <dbReference type="SMART" id="SM01274"/>
    </source>
</evidence>
<dbReference type="InterPro" id="IPR012302">
    <property type="entry name" value="Malic_NAD-bd"/>
</dbReference>
<dbReference type="InterPro" id="IPR015884">
    <property type="entry name" value="Malic_enzyme_CS"/>
</dbReference>
<dbReference type="Pfam" id="PF00390">
    <property type="entry name" value="malic"/>
    <property type="match status" value="1"/>
</dbReference>
<dbReference type="PIRSF" id="PIRSF036684">
    <property type="entry name" value="ME_PTA"/>
    <property type="match status" value="1"/>
</dbReference>
<keyword evidence="7" id="KW-0511">Multifunctional enzyme</keyword>
<evidence type="ECO:0000256" key="6">
    <source>
        <dbReference type="ARBA" id="ARBA00023002"/>
    </source>
</evidence>
<keyword evidence="5 9" id="KW-0479">Metal-binding</keyword>
<dbReference type="GO" id="GO:0016746">
    <property type="term" value="F:acyltransferase activity"/>
    <property type="evidence" value="ECO:0007669"/>
    <property type="project" value="InterPro"/>
</dbReference>
<feature type="region of interest" description="Disordered" evidence="11">
    <location>
        <begin position="1"/>
        <end position="32"/>
    </location>
</feature>
<dbReference type="AlphaFoldDB" id="A0A8E0KK96"/>
<evidence type="ECO:0000256" key="7">
    <source>
        <dbReference type="ARBA" id="ARBA00023268"/>
    </source>
</evidence>
<evidence type="ECO:0000256" key="9">
    <source>
        <dbReference type="PIRSR" id="PIRSR036684-2"/>
    </source>
</evidence>
<sequence length="813" mass="88444">MPENTEKQTFTDQEALDFHSEPTPGKISMAPTKPMATQRDLSLAYSPGVAVPVRAIAEDVDLAYDYTAKGNLVAVISNGTAILGLGNLGHMASKPVMEGKAVLFKRFADVDSFDVEVKTTDPDEFITVVKNIGDTWGGINLEDIKSPECFEIETQLQDLLDIPVFHDDQHGTAIISTAGLINACHVAGKKLEDVKVVLAAAGAAGLSSIALMKAAGVKHENTVIVDRDGVVYRGRDNVDQWKAAHATDTPHRTLAEAMVGADVVIGLAAKGAITKEMVASMAPRPIIFAMANPDPEITPEDVRSVRDDAIIATGRSDYPNQVNNVLGFPYIFRGALDVRARQVNHEMKVACAQALAALAREDVPDEVAVAYRGRKLKFGPDYIIPTPFDPRLIWYIPPFVAQAAMDTGVARKPIEDMDAYRATLRQRLDPSAALMQKISSAVRGAPNKRVVFAEGEETSVIRAAWAFKQQELGTPILVGREELVRQNAVEAGLVFEDLGIEIINARVSPNNVAYTEALYQRLWRRGYLRRDVQRMINQDRNYFGAAMLAHGDADAMVTGVTRNFNMALKEVSRVLDVKSTLIGLSVVMARGRTLFVADTSIHELPDAQELADIAIQAAAAVRKLGRTPRVAFLSYSSFGNPPGDRGEKVREAIRILDQRGVDFEYEGEMPPELALTPDARGSHPFMRLSREANVLVMPAIHSAVISTQMIEALGGATLIGPLLIGLEKSVQIVPLGSSVSQILNAATFAAYEEGIAEEGGVRSTPCPQAARSGSVPVARPRRRPGLWRRRRSRSSRGRRRNSPRPAPPASPRW</sequence>
<dbReference type="SMART" id="SM01274">
    <property type="entry name" value="malic"/>
    <property type="match status" value="1"/>
</dbReference>
<feature type="active site" description="Proton acceptor" evidence="8">
    <location>
        <position position="100"/>
    </location>
</feature>
<dbReference type="PANTHER" id="PTHR43237:SF4">
    <property type="entry name" value="NADP-DEPENDENT MALIC ENZYME"/>
    <property type="match status" value="1"/>
</dbReference>
<feature type="domain" description="Malic enzyme N-terminal" evidence="13">
    <location>
        <begin position="24"/>
        <end position="157"/>
    </location>
</feature>
<dbReference type="GO" id="GO:0051287">
    <property type="term" value="F:NAD binding"/>
    <property type="evidence" value="ECO:0007669"/>
    <property type="project" value="InterPro"/>
</dbReference>
<gene>
    <name evidence="14" type="ORF">MBEBAB_0242</name>
</gene>
<dbReference type="InterPro" id="IPR037062">
    <property type="entry name" value="Malic_N_dom_sf"/>
</dbReference>
<dbReference type="Pfam" id="PF03949">
    <property type="entry name" value="Malic_M"/>
    <property type="match status" value="1"/>
</dbReference>
<dbReference type="InterPro" id="IPR045213">
    <property type="entry name" value="Malic_NAD-bd_bact_type"/>
</dbReference>
<evidence type="ECO:0000313" key="14">
    <source>
        <dbReference type="EMBL" id="GAD57992.1"/>
    </source>
</evidence>
<evidence type="ECO:0000256" key="8">
    <source>
        <dbReference type="PIRSR" id="PIRSR036684-1"/>
    </source>
</evidence>
<comment type="cofactor">
    <cofactor evidence="2">
        <name>Mg(2+)</name>
        <dbReference type="ChEBI" id="CHEBI:18420"/>
    </cofactor>
</comment>
<keyword evidence="6" id="KW-0560">Oxidoreductase</keyword>
<dbReference type="Pfam" id="PF01515">
    <property type="entry name" value="PTA_PTB"/>
    <property type="match status" value="1"/>
</dbReference>
<comment type="similarity">
    <text evidence="4">In the C-terminal section; belongs to the phosphate acetyltransferase and butyryltransferase family.</text>
</comment>
<dbReference type="Gene3D" id="3.40.50.10750">
    <property type="entry name" value="Isocitrate/Isopropylmalate dehydrogenase-like"/>
    <property type="match status" value="1"/>
</dbReference>
<proteinExistence type="inferred from homology"/>
<dbReference type="InterPro" id="IPR046346">
    <property type="entry name" value="Aminoacid_DH-like_N_sf"/>
</dbReference>
<reference evidence="15" key="1">
    <citation type="journal article" date="2013" name="Genome Announc.">
        <title>Draft Genome Sequence of the Dimorphic Prosthecate Bacterium Brevundimonas abyssalis TAR-001T.</title>
        <authorList>
            <person name="Tsubouchi T."/>
            <person name="Nishi S."/>
            <person name="Usui K."/>
            <person name="Shimane Y."/>
            <person name="Takaki Y."/>
            <person name="Maruyama T."/>
            <person name="Hatada Y."/>
        </authorList>
    </citation>
    <scope>NUCLEOTIDE SEQUENCE [LARGE SCALE GENOMIC DNA]</scope>
    <source>
        <strain evidence="15">TAR-001</strain>
    </source>
</reference>
<dbReference type="FunFam" id="3.40.50.720:FF:000095">
    <property type="entry name" value="NADP-dependent malic enzyme"/>
    <property type="match status" value="1"/>
</dbReference>
<evidence type="ECO:0000256" key="4">
    <source>
        <dbReference type="ARBA" id="ARBA00008756"/>
    </source>
</evidence>
<dbReference type="GO" id="GO:0046872">
    <property type="term" value="F:metal ion binding"/>
    <property type="evidence" value="ECO:0007669"/>
    <property type="project" value="UniProtKB-KW"/>
</dbReference>
<comment type="cofactor">
    <cofactor evidence="1">
        <name>Mn(2+)</name>
        <dbReference type="ChEBI" id="CHEBI:29035"/>
    </cofactor>
</comment>
<dbReference type="Gene3D" id="3.40.50.10380">
    <property type="entry name" value="Malic enzyme, N-terminal domain"/>
    <property type="match status" value="1"/>
</dbReference>
<protein>
    <submittedName>
        <fullName evidence="14">NADP-dependent malic enzyme</fullName>
    </submittedName>
</protein>